<proteinExistence type="inferred from homology"/>
<protein>
    <submittedName>
        <fullName evidence="13">Uncharacterized protein</fullName>
    </submittedName>
</protein>
<dbReference type="GO" id="GO:0000287">
    <property type="term" value="F:magnesium ion binding"/>
    <property type="evidence" value="ECO:0007669"/>
    <property type="project" value="InterPro"/>
</dbReference>
<evidence type="ECO:0000256" key="2">
    <source>
        <dbReference type="ARBA" id="ARBA00009601"/>
    </source>
</evidence>
<evidence type="ECO:0000256" key="9">
    <source>
        <dbReference type="ARBA" id="ARBA00022842"/>
    </source>
</evidence>
<dbReference type="PANTHER" id="PTHR14217">
    <property type="entry name" value="INOSITOL-TETRAKISPHOSPHATE 1-KINASE"/>
    <property type="match status" value="1"/>
</dbReference>
<dbReference type="STRING" id="3088.A0A383VYC1"/>
<dbReference type="InterPro" id="IPR040464">
    <property type="entry name" value="InsP(3)kin_ATP-grasp"/>
</dbReference>
<evidence type="ECO:0000256" key="5">
    <source>
        <dbReference type="ARBA" id="ARBA00022723"/>
    </source>
</evidence>
<dbReference type="Gene3D" id="3.30.470.20">
    <property type="entry name" value="ATP-grasp fold, B domain"/>
    <property type="match status" value="1"/>
</dbReference>
<evidence type="ECO:0000256" key="8">
    <source>
        <dbReference type="ARBA" id="ARBA00022840"/>
    </source>
</evidence>
<reference evidence="13 14" key="1">
    <citation type="submission" date="2016-10" db="EMBL/GenBank/DDBJ databases">
        <authorList>
            <person name="Cai Z."/>
        </authorList>
    </citation>
    <scope>NUCLEOTIDE SEQUENCE [LARGE SCALE GENOMIC DNA]</scope>
</reference>
<dbReference type="Pfam" id="PF05770">
    <property type="entry name" value="Ins134_P3_kin"/>
    <property type="match status" value="1"/>
</dbReference>
<evidence type="ECO:0000256" key="1">
    <source>
        <dbReference type="ARBA" id="ARBA00001946"/>
    </source>
</evidence>
<evidence type="ECO:0000256" key="10">
    <source>
        <dbReference type="SAM" id="MobiDB-lite"/>
    </source>
</evidence>
<gene>
    <name evidence="13" type="ORF">BQ4739_LOCUS9702</name>
</gene>
<feature type="compositionally biased region" description="Low complexity" evidence="10">
    <location>
        <begin position="435"/>
        <end position="446"/>
    </location>
</feature>
<keyword evidence="4" id="KW-0808">Transferase</keyword>
<dbReference type="EMBL" id="FNXT01000928">
    <property type="protein sequence ID" value="SZX69426.1"/>
    <property type="molecule type" value="Genomic_DNA"/>
</dbReference>
<keyword evidence="8" id="KW-0067">ATP-binding</keyword>
<evidence type="ECO:0000259" key="12">
    <source>
        <dbReference type="Pfam" id="PF17927"/>
    </source>
</evidence>
<dbReference type="InterPro" id="IPR008656">
    <property type="entry name" value="Inositol_tetrakis-P_1-kinase"/>
</dbReference>
<evidence type="ECO:0000256" key="4">
    <source>
        <dbReference type="ARBA" id="ARBA00022679"/>
    </source>
</evidence>
<keyword evidence="6" id="KW-0547">Nucleotide-binding</keyword>
<feature type="domain" description="Inositol 1,3,4-trisphosphate 5/6-kinase ATP-grasp" evidence="11">
    <location>
        <begin position="235"/>
        <end position="273"/>
    </location>
</feature>
<evidence type="ECO:0000256" key="6">
    <source>
        <dbReference type="ARBA" id="ARBA00022741"/>
    </source>
</evidence>
<sequence length="507" mass="51243">MRVGFILLDKKRPRVLTPALSAAAERHGFSLLALDPAADPQQWAAQGVDVIVHKVPEDHGLDARLVALQAAQPQLLLLDPPAAVRALQHREAMLAPLAGQPLLLRQSASSANACSQQQQQQQQQQQLESCIISVPAQVTLLPGSTARQAAAQLAAAGIGLPALLKPLSSMPSDAAAVGSAAAAAAAAASRCSADSQVPNATAAAAAAAKAAVADGHALGVLLEGSGLQQLLDGAVPELAPPVVVQQFVPHGEALYKLYVIGPHIVLTRRSTLTLQHIQQAAAAATAAADGSGTDAGRPAVVLLQRVSAVPLSAAQVGQGSSSQPSSTGSMPAAAESTATAASVAEAPEQAAAMPSTAAAAAAAARLPADQQGSIFAGKAGCRDVCSGAAGTALADASVVGDAAAPPLWAMRQLAAHLRQTLQLSLFNVDIIAPEHQQQQQQHQQQQGPDDPAAPKSSSSVGDSSSSSSCCRCFLVVDVNFFPGFDKVPGAEQLFADFLASLGPSIPV</sequence>
<accession>A0A383VYC1</accession>
<evidence type="ECO:0000313" key="14">
    <source>
        <dbReference type="Proteomes" id="UP000256970"/>
    </source>
</evidence>
<feature type="domain" description="Inositol-tetrakisphosphate 1-kinase N-terminal" evidence="12">
    <location>
        <begin position="2"/>
        <end position="84"/>
    </location>
</feature>
<keyword evidence="9" id="KW-0460">Magnesium</keyword>
<dbReference type="Proteomes" id="UP000256970">
    <property type="component" value="Unassembled WGS sequence"/>
</dbReference>
<dbReference type="InterPro" id="IPR041429">
    <property type="entry name" value="ITPK1_N"/>
</dbReference>
<keyword evidence="14" id="KW-1185">Reference proteome</keyword>
<feature type="region of interest" description="Disordered" evidence="10">
    <location>
        <begin position="314"/>
        <end position="347"/>
    </location>
</feature>
<keyword evidence="7" id="KW-0418">Kinase</keyword>
<dbReference type="GO" id="GO:0005524">
    <property type="term" value="F:ATP binding"/>
    <property type="evidence" value="ECO:0007669"/>
    <property type="project" value="UniProtKB-KW"/>
</dbReference>
<name>A0A383VYC1_TETOB</name>
<evidence type="ECO:0000256" key="7">
    <source>
        <dbReference type="ARBA" id="ARBA00022777"/>
    </source>
</evidence>
<dbReference type="GO" id="GO:0052725">
    <property type="term" value="F:inositol-1,3,4-trisphosphate 6-kinase activity"/>
    <property type="evidence" value="ECO:0007669"/>
    <property type="project" value="InterPro"/>
</dbReference>
<dbReference type="GO" id="GO:0005737">
    <property type="term" value="C:cytoplasm"/>
    <property type="evidence" value="ECO:0007669"/>
    <property type="project" value="TreeGrafter"/>
</dbReference>
<comment type="subunit">
    <text evidence="3">Monomer.</text>
</comment>
<evidence type="ECO:0000256" key="3">
    <source>
        <dbReference type="ARBA" id="ARBA00011245"/>
    </source>
</evidence>
<dbReference type="Pfam" id="PF17927">
    <property type="entry name" value="Ins134_P3_kin_N"/>
    <property type="match status" value="1"/>
</dbReference>
<dbReference type="GO" id="GO:0032957">
    <property type="term" value="P:inositol trisphosphate metabolic process"/>
    <property type="evidence" value="ECO:0007669"/>
    <property type="project" value="InterPro"/>
</dbReference>
<dbReference type="GO" id="GO:0047325">
    <property type="term" value="F:inositol-3,4,5,6-tetrakisphosphate 1-kinase activity"/>
    <property type="evidence" value="ECO:0007669"/>
    <property type="project" value="InterPro"/>
</dbReference>
<feature type="region of interest" description="Disordered" evidence="10">
    <location>
        <begin position="435"/>
        <end position="467"/>
    </location>
</feature>
<organism evidence="13 14">
    <name type="scientific">Tetradesmus obliquus</name>
    <name type="common">Green alga</name>
    <name type="synonym">Acutodesmus obliquus</name>
    <dbReference type="NCBI Taxonomy" id="3088"/>
    <lineage>
        <taxon>Eukaryota</taxon>
        <taxon>Viridiplantae</taxon>
        <taxon>Chlorophyta</taxon>
        <taxon>core chlorophytes</taxon>
        <taxon>Chlorophyceae</taxon>
        <taxon>CS clade</taxon>
        <taxon>Sphaeropleales</taxon>
        <taxon>Scenedesmaceae</taxon>
        <taxon>Tetradesmus</taxon>
    </lineage>
</organism>
<feature type="compositionally biased region" description="Low complexity" evidence="10">
    <location>
        <begin position="456"/>
        <end position="467"/>
    </location>
</feature>
<comment type="similarity">
    <text evidence="2">Belongs to the ITPK1 family.</text>
</comment>
<dbReference type="Gene3D" id="3.40.50.11370">
    <property type="match status" value="1"/>
</dbReference>
<dbReference type="GO" id="GO:0052726">
    <property type="term" value="F:inositol-1,3,4-trisphosphate 5-kinase activity"/>
    <property type="evidence" value="ECO:0007669"/>
    <property type="project" value="InterPro"/>
</dbReference>
<evidence type="ECO:0000259" key="11">
    <source>
        <dbReference type="Pfam" id="PF05770"/>
    </source>
</evidence>
<comment type="cofactor">
    <cofactor evidence="1">
        <name>Mg(2+)</name>
        <dbReference type="ChEBI" id="CHEBI:18420"/>
    </cofactor>
</comment>
<dbReference type="AlphaFoldDB" id="A0A383VYC1"/>
<keyword evidence="5" id="KW-0479">Metal-binding</keyword>
<evidence type="ECO:0000313" key="13">
    <source>
        <dbReference type="EMBL" id="SZX69426.1"/>
    </source>
</evidence>
<dbReference type="PANTHER" id="PTHR14217:SF39">
    <property type="entry name" value="INOSITOL-TETRAKISPHOSPHATE 1-KINASE 3"/>
    <property type="match status" value="1"/>
</dbReference>